<sequence>MLNNINPKTAAADELNLAPLDSGTPLQQQQQHYQAAAPPQREEGRQQQWPVPPPPSAFHAPGFHLLHIFFALVAGATAGVAAAYLVDSLDYEAVGYYRPVTITACFFACLADSWAIRLNRRRSPSLPAVALVLDSITLVAAALSLVFQSGAARYRLSRLGLPWLAMTATMMGTRVVSIGVTVVLACTTVKQWKRQQGLVLDLFHTAPAPAILKVVP</sequence>
<keyword evidence="2" id="KW-0472">Membrane</keyword>
<keyword evidence="2" id="KW-0812">Transmembrane</keyword>
<proteinExistence type="predicted"/>
<organism evidence="3 4">
    <name type="scientific">Sporothrix curviconia</name>
    <dbReference type="NCBI Taxonomy" id="1260050"/>
    <lineage>
        <taxon>Eukaryota</taxon>
        <taxon>Fungi</taxon>
        <taxon>Dikarya</taxon>
        <taxon>Ascomycota</taxon>
        <taxon>Pezizomycotina</taxon>
        <taxon>Sordariomycetes</taxon>
        <taxon>Sordariomycetidae</taxon>
        <taxon>Ophiostomatales</taxon>
        <taxon>Ophiostomataceae</taxon>
        <taxon>Sporothrix</taxon>
    </lineage>
</organism>
<keyword evidence="2" id="KW-1133">Transmembrane helix</keyword>
<feature type="compositionally biased region" description="Low complexity" evidence="1">
    <location>
        <begin position="25"/>
        <end position="39"/>
    </location>
</feature>
<evidence type="ECO:0000256" key="1">
    <source>
        <dbReference type="SAM" id="MobiDB-lite"/>
    </source>
</evidence>
<keyword evidence="4" id="KW-1185">Reference proteome</keyword>
<evidence type="ECO:0000313" key="4">
    <source>
        <dbReference type="Proteomes" id="UP001642405"/>
    </source>
</evidence>
<dbReference type="EMBL" id="CAWUHB010000108">
    <property type="protein sequence ID" value="CAK7236082.1"/>
    <property type="molecule type" value="Genomic_DNA"/>
</dbReference>
<comment type="caution">
    <text evidence="3">The sequence shown here is derived from an EMBL/GenBank/DDBJ whole genome shotgun (WGS) entry which is preliminary data.</text>
</comment>
<feature type="transmembrane region" description="Helical" evidence="2">
    <location>
        <begin position="128"/>
        <end position="151"/>
    </location>
</feature>
<protein>
    <recommendedName>
        <fullName evidence="5">Integral membrane protein</fullName>
    </recommendedName>
</protein>
<gene>
    <name evidence="3" type="ORF">SCUCBS95973_009484</name>
</gene>
<reference evidence="3 4" key="1">
    <citation type="submission" date="2024-01" db="EMBL/GenBank/DDBJ databases">
        <authorList>
            <person name="Allen C."/>
            <person name="Tagirdzhanova G."/>
        </authorList>
    </citation>
    <scope>NUCLEOTIDE SEQUENCE [LARGE SCALE GENOMIC DNA]</scope>
</reference>
<feature type="transmembrane region" description="Helical" evidence="2">
    <location>
        <begin position="65"/>
        <end position="84"/>
    </location>
</feature>
<evidence type="ECO:0000256" key="2">
    <source>
        <dbReference type="SAM" id="Phobius"/>
    </source>
</evidence>
<feature type="transmembrane region" description="Helical" evidence="2">
    <location>
        <begin position="163"/>
        <end position="186"/>
    </location>
</feature>
<dbReference type="Proteomes" id="UP001642405">
    <property type="component" value="Unassembled WGS sequence"/>
</dbReference>
<accession>A0ABP0CVA8</accession>
<evidence type="ECO:0008006" key="5">
    <source>
        <dbReference type="Google" id="ProtNLM"/>
    </source>
</evidence>
<feature type="region of interest" description="Disordered" evidence="1">
    <location>
        <begin position="19"/>
        <end position="53"/>
    </location>
</feature>
<evidence type="ECO:0000313" key="3">
    <source>
        <dbReference type="EMBL" id="CAK7236082.1"/>
    </source>
</evidence>
<name>A0ABP0CVA8_9PEZI</name>
<feature type="transmembrane region" description="Helical" evidence="2">
    <location>
        <begin position="96"/>
        <end position="116"/>
    </location>
</feature>